<dbReference type="PANTHER" id="PTHR13943">
    <property type="entry name" value="HRAS-LIKE SUPPRESSOR - RELATED"/>
    <property type="match status" value="1"/>
</dbReference>
<dbReference type="Gene3D" id="3.90.1720.10">
    <property type="entry name" value="endopeptidase domain like (from Nostoc punctiforme)"/>
    <property type="match status" value="1"/>
</dbReference>
<dbReference type="InterPro" id="IPR007053">
    <property type="entry name" value="LRAT_dom"/>
</dbReference>
<proteinExistence type="predicted"/>
<keyword evidence="6" id="KW-0012">Acyltransferase</keyword>
<keyword evidence="4" id="KW-0812">Transmembrane</keyword>
<dbReference type="EMBL" id="JARUJP010000043">
    <property type="protein sequence ID" value="MDW8803115.1"/>
    <property type="molecule type" value="Genomic_DNA"/>
</dbReference>
<sequence length="271" mass="31425">MRNKKLLLTILLPIILLTFYFLYKHYFSFTKPIEVSQNMQFKIDFQNPIIFDDSTIKSIVVEDAEKTPADAYVFLSTDKKSILVNPPIGGYIPGKKYSITVSPEIHFDNYKLKDKKYIPFIVLDNKNQPPTKINKKVEYGDIIGVTDEFMGYKYNHYGIYLGNNKVIHYISTTGKVEDSKIQETDMDTYFKSGKYFVLDLNNSSKFTAEEVIKRAKSRLGENSYDLLQNNCEHFVFWSKTGDSKSYQIDTLSDQQVSQLRLLISMGVHLQY</sequence>
<keyword evidence="3" id="KW-0443">Lipid metabolism</keyword>
<dbReference type="Pfam" id="PF04970">
    <property type="entry name" value="LRAT"/>
    <property type="match status" value="1"/>
</dbReference>
<reference evidence="6 7" key="1">
    <citation type="submission" date="2023-04" db="EMBL/GenBank/DDBJ databases">
        <title>Clostridium tannerae sp. nov., isolated from the fecal material of an alpaca.</title>
        <authorList>
            <person name="Miller S."/>
            <person name="Hendry M."/>
            <person name="King J."/>
            <person name="Sankaranarayanan K."/>
            <person name="Lawson P.A."/>
        </authorList>
    </citation>
    <scope>NUCLEOTIDE SEQUENCE [LARGE SCALE GENOMIC DNA]</scope>
    <source>
        <strain evidence="6 7">A1-XYC3</strain>
    </source>
</reference>
<gene>
    <name evidence="6" type="ORF">P8V03_18465</name>
</gene>
<feature type="domain" description="LRAT" evidence="5">
    <location>
        <begin position="146"/>
        <end position="247"/>
    </location>
</feature>
<name>A0ABU4JY83_9CLOT</name>
<evidence type="ECO:0000313" key="6">
    <source>
        <dbReference type="EMBL" id="MDW8803115.1"/>
    </source>
</evidence>
<feature type="transmembrane region" description="Helical" evidence="4">
    <location>
        <begin position="6"/>
        <end position="23"/>
    </location>
</feature>
<evidence type="ECO:0000256" key="2">
    <source>
        <dbReference type="ARBA" id="ARBA00022801"/>
    </source>
</evidence>
<accession>A0ABU4JY83</accession>
<dbReference type="RefSeq" id="WP_318799291.1">
    <property type="nucleotide sequence ID" value="NZ_JARUJP010000043.1"/>
</dbReference>
<dbReference type="GO" id="GO:0016746">
    <property type="term" value="F:acyltransferase activity"/>
    <property type="evidence" value="ECO:0007669"/>
    <property type="project" value="UniProtKB-KW"/>
</dbReference>
<keyword evidence="2" id="KW-0378">Hydrolase</keyword>
<organism evidence="6 7">
    <name type="scientific">Clostridium tanneri</name>
    <dbReference type="NCBI Taxonomy" id="3037988"/>
    <lineage>
        <taxon>Bacteria</taxon>
        <taxon>Bacillati</taxon>
        <taxon>Bacillota</taxon>
        <taxon>Clostridia</taxon>
        <taxon>Eubacteriales</taxon>
        <taxon>Clostridiaceae</taxon>
        <taxon>Clostridium</taxon>
    </lineage>
</organism>
<comment type="caution">
    <text evidence="6">The sequence shown here is derived from an EMBL/GenBank/DDBJ whole genome shotgun (WGS) entry which is preliminary data.</text>
</comment>
<keyword evidence="4" id="KW-1133">Transmembrane helix</keyword>
<keyword evidence="4" id="KW-0472">Membrane</keyword>
<keyword evidence="7" id="KW-1185">Reference proteome</keyword>
<evidence type="ECO:0000256" key="3">
    <source>
        <dbReference type="ARBA" id="ARBA00023098"/>
    </source>
</evidence>
<evidence type="ECO:0000313" key="7">
    <source>
        <dbReference type="Proteomes" id="UP001281656"/>
    </source>
</evidence>
<dbReference type="Proteomes" id="UP001281656">
    <property type="component" value="Unassembled WGS sequence"/>
</dbReference>
<keyword evidence="1" id="KW-0808">Transferase</keyword>
<dbReference type="SUPFAM" id="SSF54001">
    <property type="entry name" value="Cysteine proteinases"/>
    <property type="match status" value="1"/>
</dbReference>
<evidence type="ECO:0000256" key="1">
    <source>
        <dbReference type="ARBA" id="ARBA00022679"/>
    </source>
</evidence>
<dbReference type="PROSITE" id="PS51934">
    <property type="entry name" value="LRAT"/>
    <property type="match status" value="1"/>
</dbReference>
<dbReference type="InterPro" id="IPR051496">
    <property type="entry name" value="H-rev107_PLA/AT"/>
</dbReference>
<evidence type="ECO:0000256" key="4">
    <source>
        <dbReference type="SAM" id="Phobius"/>
    </source>
</evidence>
<protein>
    <submittedName>
        <fullName evidence="6">Lecithin retinol acyltransferase family protein</fullName>
    </submittedName>
</protein>
<dbReference type="InterPro" id="IPR038765">
    <property type="entry name" value="Papain-like_cys_pep_sf"/>
</dbReference>
<dbReference type="PANTHER" id="PTHR13943:SF77">
    <property type="entry name" value="LRAT DOMAIN-CONTAINING PROTEIN"/>
    <property type="match status" value="1"/>
</dbReference>
<evidence type="ECO:0000259" key="5">
    <source>
        <dbReference type="PROSITE" id="PS51934"/>
    </source>
</evidence>